<dbReference type="Proteomes" id="UP001063166">
    <property type="component" value="Unassembled WGS sequence"/>
</dbReference>
<dbReference type="AlphaFoldDB" id="A0A9P3PWY1"/>
<keyword evidence="2" id="KW-1185">Reference proteome</keyword>
<proteinExistence type="predicted"/>
<sequence length="110" mass="12043">MVRHDCRPSRGPRIGNERAIVEMVAVGGGACSDSKYICSNSQVASFHFQGPVPELFEAYWCSVKLWAALTHAEARSGAIPEILSIHCLQPARGPVQHVLTHQWKATFSGQ</sequence>
<evidence type="ECO:0000313" key="2">
    <source>
        <dbReference type="Proteomes" id="UP001063166"/>
    </source>
</evidence>
<protein>
    <submittedName>
        <fullName evidence="1">Uncharacterized protein</fullName>
    </submittedName>
</protein>
<gene>
    <name evidence="1" type="ORF">LshimejAT787_1701390</name>
</gene>
<organism evidence="1 2">
    <name type="scientific">Lyophyllum shimeji</name>
    <name type="common">Hon-shimeji</name>
    <name type="synonym">Tricholoma shimeji</name>
    <dbReference type="NCBI Taxonomy" id="47721"/>
    <lineage>
        <taxon>Eukaryota</taxon>
        <taxon>Fungi</taxon>
        <taxon>Dikarya</taxon>
        <taxon>Basidiomycota</taxon>
        <taxon>Agaricomycotina</taxon>
        <taxon>Agaricomycetes</taxon>
        <taxon>Agaricomycetidae</taxon>
        <taxon>Agaricales</taxon>
        <taxon>Tricholomatineae</taxon>
        <taxon>Lyophyllaceae</taxon>
        <taxon>Lyophyllum</taxon>
    </lineage>
</organism>
<dbReference type="EMBL" id="BRPK01000017">
    <property type="protein sequence ID" value="GLB44512.1"/>
    <property type="molecule type" value="Genomic_DNA"/>
</dbReference>
<accession>A0A9P3PWY1</accession>
<name>A0A9P3PWY1_LYOSH</name>
<comment type="caution">
    <text evidence="1">The sequence shown here is derived from an EMBL/GenBank/DDBJ whole genome shotgun (WGS) entry which is preliminary data.</text>
</comment>
<evidence type="ECO:0000313" key="1">
    <source>
        <dbReference type="EMBL" id="GLB44512.1"/>
    </source>
</evidence>
<reference evidence="1" key="1">
    <citation type="submission" date="2022-07" db="EMBL/GenBank/DDBJ databases">
        <title>The genome of Lyophyllum shimeji provides insight into the initial evolution of ectomycorrhizal fungal genome.</title>
        <authorList>
            <person name="Kobayashi Y."/>
            <person name="Shibata T."/>
            <person name="Hirakawa H."/>
            <person name="Shigenobu S."/>
            <person name="Nishiyama T."/>
            <person name="Yamada A."/>
            <person name="Hasebe M."/>
            <person name="Kawaguchi M."/>
        </authorList>
    </citation>
    <scope>NUCLEOTIDE SEQUENCE</scope>
    <source>
        <strain evidence="1">AT787</strain>
    </source>
</reference>